<dbReference type="PIRSF" id="PIRSF000187">
    <property type="entry name" value="GOGAT"/>
    <property type="match status" value="1"/>
</dbReference>
<evidence type="ECO:0000256" key="21">
    <source>
        <dbReference type="PIRSR" id="PIRSR000187-2"/>
    </source>
</evidence>
<evidence type="ECO:0000256" key="2">
    <source>
        <dbReference type="ARBA" id="ARBA00001974"/>
    </source>
</evidence>
<dbReference type="CDD" id="cd00982">
    <property type="entry name" value="gltB_C"/>
    <property type="match status" value="1"/>
</dbReference>
<organism evidence="24 25">
    <name type="scientific">Folsomia candida</name>
    <name type="common">Springtail</name>
    <dbReference type="NCBI Taxonomy" id="158441"/>
    <lineage>
        <taxon>Eukaryota</taxon>
        <taxon>Metazoa</taxon>
        <taxon>Ecdysozoa</taxon>
        <taxon>Arthropoda</taxon>
        <taxon>Hexapoda</taxon>
        <taxon>Collembola</taxon>
        <taxon>Entomobryomorpha</taxon>
        <taxon>Isotomoidea</taxon>
        <taxon>Isotomidae</taxon>
        <taxon>Proisotominae</taxon>
        <taxon>Folsomia</taxon>
    </lineage>
</organism>
<dbReference type="FunFam" id="3.40.50.720:FF:000113">
    <property type="entry name" value="Glutamate synthase [NADH], amyloplastic"/>
    <property type="match status" value="1"/>
</dbReference>
<dbReference type="InterPro" id="IPR006982">
    <property type="entry name" value="Glu_synth_centr_N"/>
</dbReference>
<evidence type="ECO:0000256" key="17">
    <source>
        <dbReference type="ARBA" id="ARBA00023291"/>
    </source>
</evidence>
<evidence type="ECO:0000256" key="12">
    <source>
        <dbReference type="ARBA" id="ARBA00022962"/>
    </source>
</evidence>
<feature type="region of interest" description="Disordered" evidence="22">
    <location>
        <begin position="1"/>
        <end position="62"/>
    </location>
</feature>
<dbReference type="PANTHER" id="PTHR43100:SF1">
    <property type="entry name" value="GLUTAMATE SYNTHASE [NADPH] SMALL CHAIN"/>
    <property type="match status" value="1"/>
</dbReference>
<dbReference type="OMA" id="WDGPAAM"/>
<keyword evidence="25" id="KW-1185">Reference proteome</keyword>
<dbReference type="Gene3D" id="3.60.20.10">
    <property type="entry name" value="Glutamine Phosphoribosylpyrophosphate, subunit 1, domain 1"/>
    <property type="match status" value="1"/>
</dbReference>
<keyword evidence="10" id="KW-0479">Metal-binding</keyword>
<dbReference type="Gene3D" id="3.40.50.720">
    <property type="entry name" value="NAD(P)-binding Rossmann-like Domain"/>
    <property type="match status" value="1"/>
</dbReference>
<dbReference type="STRING" id="158441.A0A226E241"/>
<comment type="cofactor">
    <cofactor evidence="1">
        <name>FMN</name>
        <dbReference type="ChEBI" id="CHEBI:58210"/>
    </cofactor>
</comment>
<dbReference type="UniPathway" id="UPA00634">
    <property type="reaction ID" value="UER00690"/>
</dbReference>
<accession>A0A226E241</accession>
<feature type="compositionally biased region" description="Basic and acidic residues" evidence="22">
    <location>
        <begin position="47"/>
        <end position="62"/>
    </location>
</feature>
<reference evidence="24 25" key="1">
    <citation type="submission" date="2015-12" db="EMBL/GenBank/DDBJ databases">
        <title>The genome of Folsomia candida.</title>
        <authorList>
            <person name="Faddeeva A."/>
            <person name="Derks M.F."/>
            <person name="Anvar Y."/>
            <person name="Smit S."/>
            <person name="Van Straalen N."/>
            <person name="Roelofs D."/>
        </authorList>
    </citation>
    <scope>NUCLEOTIDE SEQUENCE [LARGE SCALE GENOMIC DNA]</scope>
    <source>
        <strain evidence="24 25">VU population</strain>
        <tissue evidence="24">Whole body</tissue>
    </source>
</reference>
<dbReference type="Pfam" id="PF01645">
    <property type="entry name" value="Glu_synthase"/>
    <property type="match status" value="1"/>
</dbReference>
<comment type="pathway">
    <text evidence="4">Nitrogen metabolism.</text>
</comment>
<evidence type="ECO:0000256" key="1">
    <source>
        <dbReference type="ARBA" id="ARBA00001917"/>
    </source>
</evidence>
<dbReference type="UniPathway" id="UPA00045"/>
<dbReference type="PROSITE" id="PS51278">
    <property type="entry name" value="GATASE_TYPE_2"/>
    <property type="match status" value="1"/>
</dbReference>
<dbReference type="SUPFAM" id="SSF69336">
    <property type="entry name" value="Alpha subunit of glutamate synthase, C-terminal domain"/>
    <property type="match status" value="1"/>
</dbReference>
<evidence type="ECO:0000256" key="22">
    <source>
        <dbReference type="SAM" id="MobiDB-lite"/>
    </source>
</evidence>
<dbReference type="InterPro" id="IPR009051">
    <property type="entry name" value="Helical_ferredxn"/>
</dbReference>
<evidence type="ECO:0000313" key="25">
    <source>
        <dbReference type="Proteomes" id="UP000198287"/>
    </source>
</evidence>
<evidence type="ECO:0000256" key="7">
    <source>
        <dbReference type="ARBA" id="ARBA00022605"/>
    </source>
</evidence>
<evidence type="ECO:0000256" key="16">
    <source>
        <dbReference type="ARBA" id="ARBA00023164"/>
    </source>
</evidence>
<dbReference type="SUPFAM" id="SSF51971">
    <property type="entry name" value="Nucleotide-binding domain"/>
    <property type="match status" value="1"/>
</dbReference>
<dbReference type="Gene3D" id="1.10.1060.10">
    <property type="entry name" value="Alpha-helical ferredoxin"/>
    <property type="match status" value="1"/>
</dbReference>
<dbReference type="GO" id="GO:0019676">
    <property type="term" value="P:ammonia assimilation cycle"/>
    <property type="evidence" value="ECO:0007669"/>
    <property type="project" value="UniProtKB-ARBA"/>
</dbReference>
<evidence type="ECO:0000256" key="20">
    <source>
        <dbReference type="PIRSR" id="PIRSR000187-1"/>
    </source>
</evidence>
<dbReference type="SUPFAM" id="SSF51395">
    <property type="entry name" value="FMN-linked oxidoreductases"/>
    <property type="match status" value="1"/>
</dbReference>
<comment type="cofactor">
    <cofactor evidence="21">
        <name>[3Fe-4S] cluster</name>
        <dbReference type="ChEBI" id="CHEBI:21137"/>
    </cofactor>
    <text evidence="21">Binds 1 [3Fe-4S] cluster.</text>
</comment>
<dbReference type="GO" id="GO:0051538">
    <property type="term" value="F:3 iron, 4 sulfur cluster binding"/>
    <property type="evidence" value="ECO:0007669"/>
    <property type="project" value="UniProtKB-KW"/>
</dbReference>
<evidence type="ECO:0000256" key="9">
    <source>
        <dbReference type="ARBA" id="ARBA00022643"/>
    </source>
</evidence>
<dbReference type="GO" id="GO:0050660">
    <property type="term" value="F:flavin adenine dinucleotide binding"/>
    <property type="evidence" value="ECO:0007669"/>
    <property type="project" value="InterPro"/>
</dbReference>
<dbReference type="GO" id="GO:0005506">
    <property type="term" value="F:iron ion binding"/>
    <property type="evidence" value="ECO:0007669"/>
    <property type="project" value="InterPro"/>
</dbReference>
<dbReference type="Gene3D" id="2.160.20.60">
    <property type="entry name" value="Glutamate synthase, alpha subunit, C-terminal domain"/>
    <property type="match status" value="1"/>
</dbReference>
<keyword evidence="13" id="KW-0560">Oxidoreductase</keyword>
<evidence type="ECO:0000256" key="14">
    <source>
        <dbReference type="ARBA" id="ARBA00023004"/>
    </source>
</evidence>
<dbReference type="InterPro" id="IPR017932">
    <property type="entry name" value="GATase_2_dom"/>
</dbReference>
<dbReference type="SUPFAM" id="SSF46548">
    <property type="entry name" value="alpha-helical ferredoxin"/>
    <property type="match status" value="1"/>
</dbReference>
<dbReference type="GO" id="GO:0097054">
    <property type="term" value="P:L-glutamate biosynthetic process"/>
    <property type="evidence" value="ECO:0007669"/>
    <property type="project" value="UniProtKB-UniPathway"/>
</dbReference>
<dbReference type="CDD" id="cd00713">
    <property type="entry name" value="GltS"/>
    <property type="match status" value="1"/>
</dbReference>
<dbReference type="EC" id="1.4.1.14" evidence="18"/>
<keyword evidence="16" id="KW-0314">Glutamate biosynthesis</keyword>
<dbReference type="NCBIfam" id="NF008730">
    <property type="entry name" value="PRK11750.1"/>
    <property type="match status" value="1"/>
</dbReference>
<evidence type="ECO:0000256" key="18">
    <source>
        <dbReference type="ARBA" id="ARBA00024383"/>
    </source>
</evidence>
<sequence>MMGVCEEEGKKKTKVELEDEAEEVIEEQEETEQEQGNTFFVNGGDNNKPEAWEGPRKEGLYDPQQEREACGVGFVVSIDGIASSKILRDAEMVASRMVHRGATGCDNDTGDGAGVLTGIPHEFFKKTIRDQQNVELPELGRYATGIFYLDKIHHEESEGLFAALAKECDLTVICWRTVPTDNRTIGEVARGSEPFIRQVFVTGDDPDAEALDRKVFALRKRATHTIPRPGARFYICSLSTTTIVYKGQLTSEQLWLYFPELKSPDFKTYLALVHTRFSTNTFPSWERAHPLRVLAHNGEINTLRGNVNYMKGREGVMKSKMFGANLKRLYPVVEPNLSDSGSVDCVLEFLVKAGGRSLPEAVMTMVPEAWQNDKLMSQEKKDFYRWAACAMEPWDGPALLAFTDGRYIGAILDRNGLRPSRFTITKDNILVMASEVGVYDCDPANIMVKSRLKPGRMLLVDTKEKRYIKDEEIKMQLARSRPFSTWLQEQVTLDELRQTHTGRLTYSVDISDAEINGYVNGVTDETDGVVYRYTADKRLGMYGYTVETINLLVLPMINTKKEALGSMGNDAPLACLSEYQPLMYDYFKQQFAQVTNPPIDPFREKIVMSLQCPIGPEANMLEPSEEQCHRLILPQPILSLSDLEVLKATRHRGWRTKVIDIVFDKTEGPGGLLNGLNRVCQEARTAAENNYQMLVLSDRLAGPDRVPISALLALGAVHFHLIEERLRMRVGLILETGEAREVHHMCVLLGFGADAICPYLVFETAGCLRREGIIDKKLDDKTIFQNYSYAMETGIAKVMAKMGISTLQSYKGAQIFEAVGLADEVISKCFIGAASRIGGVTFKVIAEEAFDRHALTYQDRESDYLVLRNPGQFHWRAGGEKHINDPLSIANLQEATKSNSKNSYDKYVESAMESVRSCTLRGQLELVLSDVPIDIAEVEPAAEIVKRFATGAMSFGSISNEAHTTLAIAMNRIGAKSNTGEGGENPERYENQDAMFNKRSAIKQVASGRFGVTIAYLANADDLQIKMAQGAKPGEGGELPWYKVTKDIASTRHSVPLVGLISPPPHHDIYSIEDLAELIYDLKCSNPEARISVKLVSEVGVGVVASGVAKGKAEHITISGHDGGTGASSWTGIKSAGVPWELGVSETHQTLVLNNLRSRIVLQADGQLRTGFDVIVAACLGADEFGFSTAPLIVMGCTMMRKCHLNTCPVGIATQDPILRKKFEGKPEHVVNFFFMLAEEIRRHMAKMGVRNFQELIGRTDMLKVVESKHPKAKYLDFSSLLKNALWMRPGVNIVGGSVPQDFELEKRLDNQLLAMTAPVLEGKQSRVDIEMAIENSCRTFATTLSYYIAKLYGDEGLPDNSINIKLTGSAGQSFCAFMSKGIHVTLEGDANDYVGKGLSGGEIIVFPPKGMSPEWNSEDNVIAGNVCLYGGTSGKAFFRGIVSERFCVRNSGVVAVAEGCGDHGCEYMTGGTCVLLGATGRNFAAGMSGGIAYVYNPDKILESKCNLEMVDLLPLELDEDITLVGNLLKEFQAKTGSNVASKILSEWPGSARHFVKVFPQEYQRALKQMAEEAAAEKSTEEEMIVEQPEPVKLPSPVKDIEETVPDKVRGFIKYPREKGMYRDATKRQEDWNEIYNFQGVRKNLKTQAARCMDCGVPFCQSSHGCPLGNIIPKWNDLVYQDNWKEALAQLLQTNNFPEFTGRVCPAPCEGSCVLGINEPPVTIKNIECAIIDNAFEKGWMIPDIPTLRTGKKVAVVGSGPSGLAAAHQLNKAGHLVTVFERNDRAGGLLQYGIPTMKLSKEVVQRRVKLMQKEGIEFRLNAHIGKDLSAKELYDEFDAIVLAMGATWPRDLSIPGRQLDGIHYAMNFLETWQKKQMGNSINHVPLSAEGKDVIVIGGGDTGCDCIATSLRQGAKSIVTFEILHEPPPSRANDNPWPQWPRTFKVDYGHEEVRVKHGQDPRRFVTMSKEFLDDGNGHISGIRTVQVDWKRDETGRWKTEEIAGSEHIYKADMVLLAMGFLGPENGVIQELEVEQDARSNINTPSGRYSTNIPRVFAAGDCRRGQSLVVWAITEGRQCAREVDEFLMGTTTLPAVGGVIQSLNSQKG</sequence>
<dbReference type="NCBIfam" id="TIGR01317">
    <property type="entry name" value="GOGAT_sm_gam"/>
    <property type="match status" value="1"/>
</dbReference>
<keyword evidence="14" id="KW-0408">Iron</keyword>
<dbReference type="InterPro" id="IPR012220">
    <property type="entry name" value="Glu_synth_euk"/>
</dbReference>
<evidence type="ECO:0000256" key="8">
    <source>
        <dbReference type="ARBA" id="ARBA00022630"/>
    </source>
</evidence>
<dbReference type="Gene3D" id="3.20.20.70">
    <property type="entry name" value="Aldolase class I"/>
    <property type="match status" value="2"/>
</dbReference>
<evidence type="ECO:0000256" key="4">
    <source>
        <dbReference type="ARBA" id="ARBA00004909"/>
    </source>
</evidence>
<dbReference type="InterPro" id="IPR051394">
    <property type="entry name" value="Glutamate_Synthase"/>
</dbReference>
<dbReference type="GO" id="GO:0016040">
    <property type="term" value="F:glutamate synthase (NADH) activity"/>
    <property type="evidence" value="ECO:0007669"/>
    <property type="project" value="UniProtKB-EC"/>
</dbReference>
<comment type="caution">
    <text evidence="24">The sequence shown here is derived from an EMBL/GenBank/DDBJ whole genome shotgun (WGS) entry which is preliminary data.</text>
</comment>
<dbReference type="Pfam" id="PF07992">
    <property type="entry name" value="Pyr_redox_2"/>
    <property type="match status" value="1"/>
</dbReference>
<dbReference type="Pfam" id="PF00310">
    <property type="entry name" value="GATase_2"/>
    <property type="match status" value="1"/>
</dbReference>
<dbReference type="PRINTS" id="PR00419">
    <property type="entry name" value="ADXRDTASE"/>
</dbReference>
<evidence type="ECO:0000256" key="6">
    <source>
        <dbReference type="ARBA" id="ARBA00009716"/>
    </source>
</evidence>
<dbReference type="InterPro" id="IPR013785">
    <property type="entry name" value="Aldolase_TIM"/>
</dbReference>
<dbReference type="InterPro" id="IPR036188">
    <property type="entry name" value="FAD/NAD-bd_sf"/>
</dbReference>
<dbReference type="SUPFAM" id="SSF56235">
    <property type="entry name" value="N-terminal nucleophile aminohydrolases (Ntn hydrolases)"/>
    <property type="match status" value="1"/>
</dbReference>
<feature type="compositionally biased region" description="Basic and acidic residues" evidence="22">
    <location>
        <begin position="7"/>
        <end position="16"/>
    </location>
</feature>
<dbReference type="FunFam" id="3.20.20.70:FF:000031">
    <property type="entry name" value="Glutamate synthase 1 [NADH]"/>
    <property type="match status" value="1"/>
</dbReference>
<comment type="catalytic activity">
    <reaction evidence="19">
        <text>2 L-glutamate + NAD(+) = L-glutamine + 2-oxoglutarate + NADH + H(+)</text>
        <dbReference type="Rhea" id="RHEA:13753"/>
        <dbReference type="ChEBI" id="CHEBI:15378"/>
        <dbReference type="ChEBI" id="CHEBI:16810"/>
        <dbReference type="ChEBI" id="CHEBI:29985"/>
        <dbReference type="ChEBI" id="CHEBI:57540"/>
        <dbReference type="ChEBI" id="CHEBI:57945"/>
        <dbReference type="ChEBI" id="CHEBI:58359"/>
        <dbReference type="EC" id="1.4.1.14"/>
    </reaction>
</comment>
<comment type="pathway">
    <text evidence="5">Amino-acid biosynthesis; L-glutamate biosynthesis via GLT pathway; L-glutamate from 2-oxoglutarate and L-glutamine (NAD(+) route): step 1/1.</text>
</comment>
<dbReference type="OrthoDB" id="4327079at2759"/>
<dbReference type="Pfam" id="PF14691">
    <property type="entry name" value="Fer4_20"/>
    <property type="match status" value="1"/>
</dbReference>
<keyword evidence="9" id="KW-0288">FMN</keyword>
<feature type="binding site" evidence="21">
    <location>
        <position position="1203"/>
    </location>
    <ligand>
        <name>[3Fe-4S] cluster</name>
        <dbReference type="ChEBI" id="CHEBI:21137"/>
    </ligand>
</feature>
<keyword evidence="12" id="KW-0315">Glutamine amidotransferase</keyword>
<comment type="similarity">
    <text evidence="6">Belongs to the glutamate synthase family.</text>
</comment>
<dbReference type="InterPro" id="IPR002489">
    <property type="entry name" value="Glu_synth_asu_C"/>
</dbReference>
<evidence type="ECO:0000256" key="13">
    <source>
        <dbReference type="ARBA" id="ARBA00023002"/>
    </source>
</evidence>
<proteinExistence type="inferred from homology"/>
<dbReference type="InterPro" id="IPR028261">
    <property type="entry name" value="DPD_II"/>
</dbReference>
<dbReference type="EMBL" id="LNIX01000009">
    <property type="protein sequence ID" value="OXA50546.1"/>
    <property type="molecule type" value="Genomic_DNA"/>
</dbReference>
<dbReference type="Pfam" id="PF04898">
    <property type="entry name" value="Glu_syn_central"/>
    <property type="match status" value="1"/>
</dbReference>
<dbReference type="FunFam" id="3.60.20.10:FF:000043">
    <property type="entry name" value="Glutamate synthase 1 [NADH] chloroplastic"/>
    <property type="match status" value="1"/>
</dbReference>
<dbReference type="Pfam" id="PF01493">
    <property type="entry name" value="GXGXG"/>
    <property type="match status" value="1"/>
</dbReference>
<dbReference type="InterPro" id="IPR023753">
    <property type="entry name" value="FAD/NAD-binding_dom"/>
</dbReference>
<keyword evidence="8" id="KW-0285">Flavoprotein</keyword>
<dbReference type="PANTHER" id="PTHR43100">
    <property type="entry name" value="GLUTAMATE SYNTHASE [NADPH] SMALL CHAIN"/>
    <property type="match status" value="1"/>
</dbReference>
<evidence type="ECO:0000256" key="11">
    <source>
        <dbReference type="ARBA" id="ARBA00022827"/>
    </source>
</evidence>
<dbReference type="GO" id="GO:0016639">
    <property type="term" value="F:oxidoreductase activity, acting on the CH-NH2 group of donors, NAD or NADP as acceptor"/>
    <property type="evidence" value="ECO:0007669"/>
    <property type="project" value="InterPro"/>
</dbReference>
<evidence type="ECO:0000256" key="3">
    <source>
        <dbReference type="ARBA" id="ARBA00004802"/>
    </source>
</evidence>
<evidence type="ECO:0000259" key="23">
    <source>
        <dbReference type="PROSITE" id="PS51278"/>
    </source>
</evidence>
<feature type="domain" description="Glutamine amidotransferase type-2" evidence="23">
    <location>
        <begin position="70"/>
        <end position="463"/>
    </location>
</feature>
<feature type="binding site" evidence="21">
    <location>
        <position position="1208"/>
    </location>
    <ligand>
        <name>[3Fe-4S] cluster</name>
        <dbReference type="ChEBI" id="CHEBI:21137"/>
    </ligand>
</feature>
<evidence type="ECO:0000256" key="19">
    <source>
        <dbReference type="ARBA" id="ARBA00048867"/>
    </source>
</evidence>
<dbReference type="InterPro" id="IPR002932">
    <property type="entry name" value="Glu_synthdom"/>
</dbReference>
<name>A0A226E241_FOLCA</name>
<keyword evidence="17 21" id="KW-0003">3Fe-4S</keyword>
<keyword evidence="15 21" id="KW-0411">Iron-sulfur</keyword>
<dbReference type="GO" id="GO:0010181">
    <property type="term" value="F:FMN binding"/>
    <property type="evidence" value="ECO:0007669"/>
    <property type="project" value="InterPro"/>
</dbReference>
<dbReference type="FunFam" id="3.20.20.70:FF:000017">
    <property type="entry name" value="Glutamate synthase [NADH], amyloplastic"/>
    <property type="match status" value="1"/>
</dbReference>
<dbReference type="InterPro" id="IPR029055">
    <property type="entry name" value="Ntn_hydrolases_N"/>
</dbReference>
<evidence type="ECO:0000256" key="5">
    <source>
        <dbReference type="ARBA" id="ARBA00004944"/>
    </source>
</evidence>
<comment type="cofactor">
    <cofactor evidence="2">
        <name>FAD</name>
        <dbReference type="ChEBI" id="CHEBI:57692"/>
    </cofactor>
</comment>
<feature type="active site" description="For GATase activity" evidence="20">
    <location>
        <position position="70"/>
    </location>
</feature>
<keyword evidence="7" id="KW-0028">Amino-acid biosynthesis</keyword>
<dbReference type="CDD" id="cd02808">
    <property type="entry name" value="GltS_FMN"/>
    <property type="match status" value="1"/>
</dbReference>
<evidence type="ECO:0000313" key="24">
    <source>
        <dbReference type="EMBL" id="OXA50546.1"/>
    </source>
</evidence>
<dbReference type="InterPro" id="IPR036485">
    <property type="entry name" value="Glu_synth_asu_C_sf"/>
</dbReference>
<feature type="binding site" evidence="21">
    <location>
        <position position="1197"/>
    </location>
    <ligand>
        <name>[3Fe-4S] cluster</name>
        <dbReference type="ChEBI" id="CHEBI:21137"/>
    </ligand>
</feature>
<keyword evidence="11" id="KW-0274">FAD</keyword>
<gene>
    <name evidence="24" type="ORF">Fcan01_14887</name>
</gene>
<dbReference type="FunFam" id="2.160.20.60:FF:000001">
    <property type="entry name" value="Glutamate synthase, large subunit"/>
    <property type="match status" value="1"/>
</dbReference>
<evidence type="ECO:0000256" key="10">
    <source>
        <dbReference type="ARBA" id="ARBA00022723"/>
    </source>
</evidence>
<feature type="compositionally biased region" description="Acidic residues" evidence="22">
    <location>
        <begin position="17"/>
        <end position="33"/>
    </location>
</feature>
<evidence type="ECO:0000256" key="15">
    <source>
        <dbReference type="ARBA" id="ARBA00023014"/>
    </source>
</evidence>
<dbReference type="InterPro" id="IPR006005">
    <property type="entry name" value="Glut_synth_ssu1"/>
</dbReference>
<protein>
    <recommendedName>
        <fullName evidence="18">glutamate synthase (NADH)</fullName>
        <ecNumber evidence="18">1.4.1.14</ecNumber>
    </recommendedName>
</protein>
<comment type="pathway">
    <text evidence="3">Energy metabolism; nitrogen metabolism.</text>
</comment>
<dbReference type="Proteomes" id="UP000198287">
    <property type="component" value="Unassembled WGS sequence"/>
</dbReference>
<dbReference type="Gene3D" id="3.50.50.60">
    <property type="entry name" value="FAD/NAD(P)-binding domain"/>
    <property type="match status" value="1"/>
</dbReference>
<dbReference type="FunFam" id="3.50.50.60:FF:000207">
    <property type="entry name" value="Glutamate synthase"/>
    <property type="match status" value="1"/>
</dbReference>